<feature type="repeat" description="WD" evidence="1">
    <location>
        <begin position="37"/>
        <end position="65"/>
    </location>
</feature>
<dbReference type="GO" id="GO:0005669">
    <property type="term" value="C:transcription factor TFIID complex"/>
    <property type="evidence" value="ECO:0007669"/>
    <property type="project" value="TreeGrafter"/>
</dbReference>
<feature type="repeat" description="WD" evidence="1">
    <location>
        <begin position="1"/>
        <end position="35"/>
    </location>
</feature>
<proteinExistence type="predicted"/>
<dbReference type="OrthoDB" id="2690379at2759"/>
<dbReference type="PROSITE" id="PS50294">
    <property type="entry name" value="WD_REPEATS_REGION"/>
    <property type="match status" value="2"/>
</dbReference>
<evidence type="ECO:0000313" key="3">
    <source>
        <dbReference type="Proteomes" id="UP000054097"/>
    </source>
</evidence>
<reference evidence="3" key="2">
    <citation type="submission" date="2015-01" db="EMBL/GenBank/DDBJ databases">
        <title>Evolutionary Origins and Diversification of the Mycorrhizal Mutualists.</title>
        <authorList>
            <consortium name="DOE Joint Genome Institute"/>
            <consortium name="Mycorrhizal Genomics Consortium"/>
            <person name="Kohler A."/>
            <person name="Kuo A."/>
            <person name="Nagy L.G."/>
            <person name="Floudas D."/>
            <person name="Copeland A."/>
            <person name="Barry K.W."/>
            <person name="Cichocki N."/>
            <person name="Veneault-Fourrey C."/>
            <person name="LaButti K."/>
            <person name="Lindquist E.A."/>
            <person name="Lipzen A."/>
            <person name="Lundell T."/>
            <person name="Morin E."/>
            <person name="Murat C."/>
            <person name="Riley R."/>
            <person name="Ohm R."/>
            <person name="Sun H."/>
            <person name="Tunlid A."/>
            <person name="Henrissat B."/>
            <person name="Grigoriev I.V."/>
            <person name="Hibbett D.S."/>
            <person name="Martin F."/>
        </authorList>
    </citation>
    <scope>NUCLEOTIDE SEQUENCE [LARGE SCALE GENOMIC DNA]</scope>
    <source>
        <strain evidence="3">MAFF 305830</strain>
    </source>
</reference>
<dbReference type="EMBL" id="KN824365">
    <property type="protein sequence ID" value="KIM22039.1"/>
    <property type="molecule type" value="Genomic_DNA"/>
</dbReference>
<protein>
    <submittedName>
        <fullName evidence="2">Uncharacterized protein</fullName>
    </submittedName>
</protein>
<dbReference type="PANTHER" id="PTHR19879">
    <property type="entry name" value="TRANSCRIPTION INITIATION FACTOR TFIID"/>
    <property type="match status" value="1"/>
</dbReference>
<dbReference type="STRING" id="933852.A0A0C3APQ1"/>
<dbReference type="Proteomes" id="UP000054097">
    <property type="component" value="Unassembled WGS sequence"/>
</dbReference>
<dbReference type="AlphaFoldDB" id="A0A0C3APQ1"/>
<organism evidence="2 3">
    <name type="scientific">Serendipita vermifera MAFF 305830</name>
    <dbReference type="NCBI Taxonomy" id="933852"/>
    <lineage>
        <taxon>Eukaryota</taxon>
        <taxon>Fungi</taxon>
        <taxon>Dikarya</taxon>
        <taxon>Basidiomycota</taxon>
        <taxon>Agaricomycotina</taxon>
        <taxon>Agaricomycetes</taxon>
        <taxon>Sebacinales</taxon>
        <taxon>Serendipitaceae</taxon>
        <taxon>Serendipita</taxon>
    </lineage>
</organism>
<keyword evidence="3" id="KW-1185">Reference proteome</keyword>
<evidence type="ECO:0000313" key="2">
    <source>
        <dbReference type="EMBL" id="KIM22039.1"/>
    </source>
</evidence>
<dbReference type="Pfam" id="PF00400">
    <property type="entry name" value="WD40"/>
    <property type="match status" value="2"/>
</dbReference>
<evidence type="ECO:0000256" key="1">
    <source>
        <dbReference type="PROSITE-ProRule" id="PRU00221"/>
    </source>
</evidence>
<dbReference type="PROSITE" id="PS50082">
    <property type="entry name" value="WD_REPEATS_2"/>
    <property type="match status" value="2"/>
</dbReference>
<reference evidence="2 3" key="1">
    <citation type="submission" date="2014-04" db="EMBL/GenBank/DDBJ databases">
        <authorList>
            <consortium name="DOE Joint Genome Institute"/>
            <person name="Kuo A."/>
            <person name="Zuccaro A."/>
            <person name="Kohler A."/>
            <person name="Nagy L.G."/>
            <person name="Floudas D."/>
            <person name="Copeland A."/>
            <person name="Barry K.W."/>
            <person name="Cichocki N."/>
            <person name="Veneault-Fourrey C."/>
            <person name="LaButti K."/>
            <person name="Lindquist E.A."/>
            <person name="Lipzen A."/>
            <person name="Lundell T."/>
            <person name="Morin E."/>
            <person name="Murat C."/>
            <person name="Sun H."/>
            <person name="Tunlid A."/>
            <person name="Henrissat B."/>
            <person name="Grigoriev I.V."/>
            <person name="Hibbett D.S."/>
            <person name="Martin F."/>
            <person name="Nordberg H.P."/>
            <person name="Cantor M.N."/>
            <person name="Hua S.X."/>
        </authorList>
    </citation>
    <scope>NUCLEOTIDE SEQUENCE [LARGE SCALE GENOMIC DNA]</scope>
    <source>
        <strain evidence="2 3">MAFF 305830</strain>
    </source>
</reference>
<dbReference type="PANTHER" id="PTHR19879:SF1">
    <property type="entry name" value="CANNONBALL-RELATED"/>
    <property type="match status" value="1"/>
</dbReference>
<dbReference type="GO" id="GO:0016251">
    <property type="term" value="F:RNA polymerase II general transcription initiation factor activity"/>
    <property type="evidence" value="ECO:0007669"/>
    <property type="project" value="TreeGrafter"/>
</dbReference>
<accession>A0A0C3APQ1</accession>
<gene>
    <name evidence="2" type="ORF">M408DRAFT_43598</name>
</gene>
<dbReference type="GO" id="GO:0006367">
    <property type="term" value="P:transcription initiation at RNA polymerase II promoter"/>
    <property type="evidence" value="ECO:0007669"/>
    <property type="project" value="TreeGrafter"/>
</dbReference>
<dbReference type="InterPro" id="IPR015943">
    <property type="entry name" value="WD40/YVTN_repeat-like_dom_sf"/>
</dbReference>
<dbReference type="InterPro" id="IPR011047">
    <property type="entry name" value="Quinoprotein_ADH-like_sf"/>
</dbReference>
<dbReference type="InterPro" id="IPR001680">
    <property type="entry name" value="WD40_rpt"/>
</dbReference>
<dbReference type="SUPFAM" id="SSF50998">
    <property type="entry name" value="Quinoprotein alcohol dehydrogenase-like"/>
    <property type="match status" value="1"/>
</dbReference>
<dbReference type="Gene3D" id="2.130.10.10">
    <property type="entry name" value="YVTN repeat-like/Quinoprotein amine dehydrogenase"/>
    <property type="match status" value="1"/>
</dbReference>
<dbReference type="HOGENOM" id="CLU_000288_57_30_1"/>
<sequence>ITAMAVSPTGDLIATASEDQHIRLWDGATGEQIGSPSKEHTASITCLSFSSTGNIVGSGAIDGSL</sequence>
<keyword evidence="1" id="KW-0853">WD repeat</keyword>
<feature type="non-terminal residue" evidence="2">
    <location>
        <position position="65"/>
    </location>
</feature>
<name>A0A0C3APQ1_SERVB</name>
<feature type="non-terminal residue" evidence="2">
    <location>
        <position position="1"/>
    </location>
</feature>